<evidence type="ECO:0000313" key="2">
    <source>
        <dbReference type="EMBL" id="KAJ7610530.1"/>
    </source>
</evidence>
<gene>
    <name evidence="2" type="ORF">B0H17DRAFT_1221284</name>
</gene>
<comment type="caution">
    <text evidence="2">The sequence shown here is derived from an EMBL/GenBank/DDBJ whole genome shotgun (WGS) entry which is preliminary data.</text>
</comment>
<dbReference type="EMBL" id="JARKIE010001000">
    <property type="protein sequence ID" value="KAJ7610530.1"/>
    <property type="molecule type" value="Genomic_DNA"/>
</dbReference>
<dbReference type="Pfam" id="PF18758">
    <property type="entry name" value="KDZ"/>
    <property type="match status" value="1"/>
</dbReference>
<accession>A0AAD7B4P0</accession>
<evidence type="ECO:0008006" key="4">
    <source>
        <dbReference type="Google" id="ProtNLM"/>
    </source>
</evidence>
<name>A0AAD7B4P0_MYCRO</name>
<dbReference type="Proteomes" id="UP001221757">
    <property type="component" value="Unassembled WGS sequence"/>
</dbReference>
<evidence type="ECO:0000313" key="3">
    <source>
        <dbReference type="Proteomes" id="UP001221757"/>
    </source>
</evidence>
<feature type="region of interest" description="Disordered" evidence="1">
    <location>
        <begin position="1"/>
        <end position="84"/>
    </location>
</feature>
<proteinExistence type="predicted"/>
<feature type="compositionally biased region" description="Polar residues" evidence="1">
    <location>
        <begin position="15"/>
        <end position="40"/>
    </location>
</feature>
<organism evidence="2 3">
    <name type="scientific">Mycena rosella</name>
    <name type="common">Pink bonnet</name>
    <name type="synonym">Agaricus rosellus</name>
    <dbReference type="NCBI Taxonomy" id="1033263"/>
    <lineage>
        <taxon>Eukaryota</taxon>
        <taxon>Fungi</taxon>
        <taxon>Dikarya</taxon>
        <taxon>Basidiomycota</taxon>
        <taxon>Agaricomycotina</taxon>
        <taxon>Agaricomycetes</taxon>
        <taxon>Agaricomycetidae</taxon>
        <taxon>Agaricales</taxon>
        <taxon>Marasmiineae</taxon>
        <taxon>Mycenaceae</taxon>
        <taxon>Mycena</taxon>
    </lineage>
</organism>
<sequence length="363" mass="40028">MGRSKPRPNYGGQVNGPQESHNFTQSGSFSGSSNQLTTTISRAAAPRPSKKRKKKHVPDTASAPPVAEEEAEEERKQITEGTSQGASVMMKAFLAVEDQLKDAIFSTKTHASLEGGRAVKCACGKEEAKFRCLGCRATNMVCAACLVKMHPDQNFHHVEEWDGSGFVRTPLWTLGHELHLAHGGLKLTNNAFPHKVQDWYRELLRVYRVWRRRTGQAQNIDAVITNRWPGSLAVRCPACPEVGVNIDKATLDTVPADKRHTVTLFLSSDGNFKLQRKRKVDDPDDFALNGGNAYFPEDTQYKLYVSELGPEDDKCTCSELKAVCMQNITKFKNAVVTGVVAVQCACHGFFQPGGLVDLTTSDF</sequence>
<evidence type="ECO:0000256" key="1">
    <source>
        <dbReference type="SAM" id="MobiDB-lite"/>
    </source>
</evidence>
<reference evidence="2" key="1">
    <citation type="submission" date="2023-03" db="EMBL/GenBank/DDBJ databases">
        <title>Massive genome expansion in bonnet fungi (Mycena s.s.) driven by repeated elements and novel gene families across ecological guilds.</title>
        <authorList>
            <consortium name="Lawrence Berkeley National Laboratory"/>
            <person name="Harder C.B."/>
            <person name="Miyauchi S."/>
            <person name="Viragh M."/>
            <person name="Kuo A."/>
            <person name="Thoen E."/>
            <person name="Andreopoulos B."/>
            <person name="Lu D."/>
            <person name="Skrede I."/>
            <person name="Drula E."/>
            <person name="Henrissat B."/>
            <person name="Morin E."/>
            <person name="Kohler A."/>
            <person name="Barry K."/>
            <person name="LaButti K."/>
            <person name="Morin E."/>
            <person name="Salamov A."/>
            <person name="Lipzen A."/>
            <person name="Mereny Z."/>
            <person name="Hegedus B."/>
            <person name="Baldrian P."/>
            <person name="Stursova M."/>
            <person name="Weitz H."/>
            <person name="Taylor A."/>
            <person name="Grigoriev I.V."/>
            <person name="Nagy L.G."/>
            <person name="Martin F."/>
            <person name="Kauserud H."/>
        </authorList>
    </citation>
    <scope>NUCLEOTIDE SEQUENCE</scope>
    <source>
        <strain evidence="2">CBHHK067</strain>
    </source>
</reference>
<dbReference type="AlphaFoldDB" id="A0AAD7B4P0"/>
<keyword evidence="3" id="KW-1185">Reference proteome</keyword>
<protein>
    <recommendedName>
        <fullName evidence="4">CxC2-like cysteine cluster KDZ transposase-associated domain-containing protein</fullName>
    </recommendedName>
</protein>
<dbReference type="InterPro" id="IPR040521">
    <property type="entry name" value="KDZ"/>
</dbReference>